<dbReference type="InterPro" id="IPR027417">
    <property type="entry name" value="P-loop_NTPase"/>
</dbReference>
<reference evidence="4 5" key="1">
    <citation type="submission" date="2020-06" db="EMBL/GenBank/DDBJ databases">
        <authorList>
            <person name="Li R."/>
            <person name="Bekaert M."/>
        </authorList>
    </citation>
    <scope>NUCLEOTIDE SEQUENCE [LARGE SCALE GENOMIC DNA]</scope>
    <source>
        <strain evidence="5">wild</strain>
    </source>
</reference>
<evidence type="ECO:0000313" key="4">
    <source>
        <dbReference type="EMBL" id="CAC5375478.1"/>
    </source>
</evidence>
<comment type="similarity">
    <text evidence="1">Belongs to the sulfotransferase 1 family.</text>
</comment>
<sequence>MTEKNIEALLTVKPAQLPVYQDVILPSFIPLREDGLEKRMKEITEFNFLDSDLLICGYPKSGNHWTQEIIELIINQKAELTQTVLPDLVLELCDIDNLQNMTMARRTLHTHLPLRFLMSNKRLDKIKIVVILRNPKDVCVSFYNHSKKDVFLKDFDIPWTDFFDKWTRNELPYGSWYRHVTEFEKAKKNGLDITFLHYEDLITQPQSTIKKLAEFLGIGCTSDLVTNIIKTTSFENMKQNKKELSKIFDPEGKGIIFRKGQVGDWKNWFTDAQNEVFDKQYKAEMNHSDLEFKFS</sequence>
<dbReference type="InterPro" id="IPR000863">
    <property type="entry name" value="Sulfotransferase_dom"/>
</dbReference>
<accession>A0A6J8AXQ3</accession>
<dbReference type="Gene3D" id="3.40.50.300">
    <property type="entry name" value="P-loop containing nucleotide triphosphate hydrolases"/>
    <property type="match status" value="1"/>
</dbReference>
<dbReference type="OrthoDB" id="6048410at2759"/>
<keyword evidence="5" id="KW-1185">Reference proteome</keyword>
<feature type="domain" description="Sulfotransferase" evidence="3">
    <location>
        <begin position="50"/>
        <end position="287"/>
    </location>
</feature>
<dbReference type="PANTHER" id="PTHR11783">
    <property type="entry name" value="SULFOTRANSFERASE SULT"/>
    <property type="match status" value="1"/>
</dbReference>
<evidence type="ECO:0000256" key="1">
    <source>
        <dbReference type="ARBA" id="ARBA00005771"/>
    </source>
</evidence>
<proteinExistence type="inferred from homology"/>
<dbReference type="EC" id="2.8.2.-" evidence="4"/>
<protein>
    <submittedName>
        <fullName evidence="4">SULT6B1</fullName>
        <ecNumber evidence="4">2.8.2.-</ecNumber>
    </submittedName>
</protein>
<name>A0A6J8AXQ3_MYTCO</name>
<dbReference type="SUPFAM" id="SSF52540">
    <property type="entry name" value="P-loop containing nucleoside triphosphate hydrolases"/>
    <property type="match status" value="1"/>
</dbReference>
<dbReference type="Pfam" id="PF00685">
    <property type="entry name" value="Sulfotransfer_1"/>
    <property type="match status" value="1"/>
</dbReference>
<evidence type="ECO:0000313" key="5">
    <source>
        <dbReference type="Proteomes" id="UP000507470"/>
    </source>
</evidence>
<dbReference type="Proteomes" id="UP000507470">
    <property type="component" value="Unassembled WGS sequence"/>
</dbReference>
<evidence type="ECO:0000256" key="2">
    <source>
        <dbReference type="ARBA" id="ARBA00022679"/>
    </source>
</evidence>
<dbReference type="EMBL" id="CACVKT020002154">
    <property type="protein sequence ID" value="CAC5375478.1"/>
    <property type="molecule type" value="Genomic_DNA"/>
</dbReference>
<keyword evidence="2 4" id="KW-0808">Transferase</keyword>
<evidence type="ECO:0000259" key="3">
    <source>
        <dbReference type="Pfam" id="PF00685"/>
    </source>
</evidence>
<dbReference type="GO" id="GO:0008146">
    <property type="term" value="F:sulfotransferase activity"/>
    <property type="evidence" value="ECO:0007669"/>
    <property type="project" value="InterPro"/>
</dbReference>
<gene>
    <name evidence="4" type="ORF">MCOR_12453</name>
</gene>
<dbReference type="AlphaFoldDB" id="A0A6J8AXQ3"/>
<organism evidence="4 5">
    <name type="scientific">Mytilus coruscus</name>
    <name type="common">Sea mussel</name>
    <dbReference type="NCBI Taxonomy" id="42192"/>
    <lineage>
        <taxon>Eukaryota</taxon>
        <taxon>Metazoa</taxon>
        <taxon>Spiralia</taxon>
        <taxon>Lophotrochozoa</taxon>
        <taxon>Mollusca</taxon>
        <taxon>Bivalvia</taxon>
        <taxon>Autobranchia</taxon>
        <taxon>Pteriomorphia</taxon>
        <taxon>Mytilida</taxon>
        <taxon>Mytiloidea</taxon>
        <taxon>Mytilidae</taxon>
        <taxon>Mytilinae</taxon>
        <taxon>Mytilus</taxon>
    </lineage>
</organism>